<keyword evidence="3" id="KW-1185">Reference proteome</keyword>
<accession>A0A191ZGT0</accession>
<keyword evidence="1" id="KW-1133">Transmembrane helix</keyword>
<proteinExistence type="predicted"/>
<dbReference type="RefSeq" id="WP_066099425.1">
    <property type="nucleotide sequence ID" value="NZ_CP016027.1"/>
</dbReference>
<dbReference type="KEGG" id="haz:A9404_06400"/>
<feature type="transmembrane region" description="Helical" evidence="1">
    <location>
        <begin position="55"/>
        <end position="73"/>
    </location>
</feature>
<feature type="transmembrane region" description="Helical" evidence="1">
    <location>
        <begin position="30"/>
        <end position="49"/>
    </location>
</feature>
<name>A0A191ZGT0_9GAMM</name>
<dbReference type="EMBL" id="CP016027">
    <property type="protein sequence ID" value="ANJ67063.1"/>
    <property type="molecule type" value="Genomic_DNA"/>
</dbReference>
<keyword evidence="1" id="KW-0472">Membrane</keyword>
<dbReference type="OrthoDB" id="5801532at2"/>
<organism evidence="2 3">
    <name type="scientific">Halothiobacillus diazotrophicus</name>
    <dbReference type="NCBI Taxonomy" id="1860122"/>
    <lineage>
        <taxon>Bacteria</taxon>
        <taxon>Pseudomonadati</taxon>
        <taxon>Pseudomonadota</taxon>
        <taxon>Gammaproteobacteria</taxon>
        <taxon>Chromatiales</taxon>
        <taxon>Halothiobacillaceae</taxon>
        <taxon>Halothiobacillus</taxon>
    </lineage>
</organism>
<dbReference type="Proteomes" id="UP000078596">
    <property type="component" value="Chromosome"/>
</dbReference>
<evidence type="ECO:0000256" key="1">
    <source>
        <dbReference type="SAM" id="Phobius"/>
    </source>
</evidence>
<keyword evidence="1" id="KW-0812">Transmembrane</keyword>
<dbReference type="STRING" id="1860122.A9404_06400"/>
<sequence>MLDLRDEFHYQPELVDRLNRLHAVISQHRYTYASLMALAGGLFLMQWALLADQAAGYPLLGIPVLVAAVWLSITPAENVAKWLSWSVRLSTGFLSFRDLNWIQAMTKRHPSLKSRAEAYLLSSTPVPVDALRHFWTQLVREEEKGQTGN</sequence>
<reference evidence="2 3" key="1">
    <citation type="submission" date="2016-06" db="EMBL/GenBank/DDBJ databases">
        <title>Insight into the functional genes involving in sulfur oxidation in Pearl River water.</title>
        <authorList>
            <person name="Luo J."/>
            <person name="Tan X."/>
            <person name="Lin W."/>
        </authorList>
    </citation>
    <scope>NUCLEOTIDE SEQUENCE [LARGE SCALE GENOMIC DNA]</scope>
    <source>
        <strain evidence="2 3">LS2</strain>
    </source>
</reference>
<protein>
    <submittedName>
        <fullName evidence="2">Uncharacterized protein</fullName>
    </submittedName>
</protein>
<dbReference type="AlphaFoldDB" id="A0A191ZGT0"/>
<evidence type="ECO:0000313" key="3">
    <source>
        <dbReference type="Proteomes" id="UP000078596"/>
    </source>
</evidence>
<gene>
    <name evidence="2" type="ORF">A9404_06400</name>
</gene>
<evidence type="ECO:0000313" key="2">
    <source>
        <dbReference type="EMBL" id="ANJ67063.1"/>
    </source>
</evidence>